<feature type="non-terminal residue" evidence="2">
    <location>
        <position position="1"/>
    </location>
</feature>
<evidence type="ECO:0000259" key="1">
    <source>
        <dbReference type="PROSITE" id="PS50853"/>
    </source>
</evidence>
<dbReference type="InterPro" id="IPR036116">
    <property type="entry name" value="FN3_sf"/>
</dbReference>
<comment type="caution">
    <text evidence="2">The sequence shown here is derived from an EMBL/GenBank/DDBJ whole genome shotgun (WGS) entry which is preliminary data.</text>
</comment>
<dbReference type="CDD" id="cd00063">
    <property type="entry name" value="FN3"/>
    <property type="match status" value="4"/>
</dbReference>
<dbReference type="PANTHER" id="PTHR26391:SF18">
    <property type="entry name" value="PROTEIN KINASE RECEPTOR TIE-1, PUTATIVE-RELATED"/>
    <property type="match status" value="1"/>
</dbReference>
<feature type="domain" description="Fibronectin type-III" evidence="1">
    <location>
        <begin position="469"/>
        <end position="566"/>
    </location>
</feature>
<dbReference type="SUPFAM" id="SSF49265">
    <property type="entry name" value="Fibronectin type III"/>
    <property type="match status" value="3"/>
</dbReference>
<dbReference type="InterPro" id="IPR006212">
    <property type="entry name" value="Furin_repeat"/>
</dbReference>
<reference evidence="2 3" key="1">
    <citation type="submission" date="2019-01" db="EMBL/GenBank/DDBJ databases">
        <title>A draft genome assembly of the solar-powered sea slug Elysia chlorotica.</title>
        <authorList>
            <person name="Cai H."/>
            <person name="Li Q."/>
            <person name="Fang X."/>
            <person name="Li J."/>
            <person name="Curtis N.E."/>
            <person name="Altenburger A."/>
            <person name="Shibata T."/>
            <person name="Feng M."/>
            <person name="Maeda T."/>
            <person name="Schwartz J.A."/>
            <person name="Shigenobu S."/>
            <person name="Lundholm N."/>
            <person name="Nishiyama T."/>
            <person name="Yang H."/>
            <person name="Hasebe M."/>
            <person name="Li S."/>
            <person name="Pierce S.K."/>
            <person name="Wang J."/>
        </authorList>
    </citation>
    <scope>NUCLEOTIDE SEQUENCE [LARGE SCALE GENOMIC DNA]</scope>
    <source>
        <strain evidence="2">EC2010</strain>
        <tissue evidence="2">Whole organism of an adult</tissue>
    </source>
</reference>
<dbReference type="Gene3D" id="2.170.300.10">
    <property type="entry name" value="Tie2 ligand-binding domain superfamily"/>
    <property type="match status" value="1"/>
</dbReference>
<protein>
    <recommendedName>
        <fullName evidence="1">Fibronectin type-III domain-containing protein</fullName>
    </recommendedName>
</protein>
<dbReference type="STRING" id="188477.A0A3S0ZSJ7"/>
<evidence type="ECO:0000313" key="2">
    <source>
        <dbReference type="EMBL" id="RUS81694.1"/>
    </source>
</evidence>
<name>A0A3S0ZSJ7_ELYCH</name>
<dbReference type="InterPro" id="IPR013783">
    <property type="entry name" value="Ig-like_fold"/>
</dbReference>
<dbReference type="Proteomes" id="UP000271974">
    <property type="component" value="Unassembled WGS sequence"/>
</dbReference>
<dbReference type="AlphaFoldDB" id="A0A3S0ZSJ7"/>
<dbReference type="EMBL" id="RQTK01000324">
    <property type="protein sequence ID" value="RUS81694.1"/>
    <property type="molecule type" value="Genomic_DNA"/>
</dbReference>
<dbReference type="InterPro" id="IPR003961">
    <property type="entry name" value="FN3_dom"/>
</dbReference>
<gene>
    <name evidence="2" type="ORF">EGW08_010556</name>
</gene>
<dbReference type="SMART" id="SM00261">
    <property type="entry name" value="FU"/>
    <property type="match status" value="1"/>
</dbReference>
<proteinExistence type="predicted"/>
<dbReference type="CDD" id="cd00064">
    <property type="entry name" value="FU"/>
    <property type="match status" value="1"/>
</dbReference>
<dbReference type="SMART" id="SM00060">
    <property type="entry name" value="FN3"/>
    <property type="match status" value="5"/>
</dbReference>
<feature type="domain" description="Fibronectin type-III" evidence="1">
    <location>
        <begin position="571"/>
        <end position="670"/>
    </location>
</feature>
<evidence type="ECO:0000313" key="3">
    <source>
        <dbReference type="Proteomes" id="UP000271974"/>
    </source>
</evidence>
<dbReference type="Pfam" id="PF00041">
    <property type="entry name" value="fn3"/>
    <property type="match status" value="2"/>
</dbReference>
<keyword evidence="3" id="KW-1185">Reference proteome</keyword>
<organism evidence="2 3">
    <name type="scientific">Elysia chlorotica</name>
    <name type="common">Eastern emerald elysia</name>
    <name type="synonym">Sea slug</name>
    <dbReference type="NCBI Taxonomy" id="188477"/>
    <lineage>
        <taxon>Eukaryota</taxon>
        <taxon>Metazoa</taxon>
        <taxon>Spiralia</taxon>
        <taxon>Lophotrochozoa</taxon>
        <taxon>Mollusca</taxon>
        <taxon>Gastropoda</taxon>
        <taxon>Heterobranchia</taxon>
        <taxon>Euthyneura</taxon>
        <taxon>Panpulmonata</taxon>
        <taxon>Sacoglossa</taxon>
        <taxon>Placobranchoidea</taxon>
        <taxon>Plakobranchidae</taxon>
        <taxon>Elysia</taxon>
    </lineage>
</organism>
<dbReference type="OrthoDB" id="6148009at2759"/>
<dbReference type="PANTHER" id="PTHR26391">
    <property type="entry name" value="INACTIVE TYROSINE-PROTEIN KINASE 7"/>
    <property type="match status" value="1"/>
</dbReference>
<dbReference type="Gene3D" id="2.60.40.10">
    <property type="entry name" value="Immunoglobulins"/>
    <property type="match status" value="4"/>
</dbReference>
<dbReference type="PROSITE" id="PS50853">
    <property type="entry name" value="FN3"/>
    <property type="match status" value="3"/>
</dbReference>
<sequence length="715" mass="77233">CKETVTGQAVCVACDPSCVGCTGEGPSLCKACQIGYRLQVAGCQVCPDGLFGVNCASECNCLNNKECDNTNGNCNDWKCKRGYTGLPDCRDKCPTDTFGLDCALECHCPVGDVCNHVNGDCPSGQCAPNYGGAGCQRHFPRLAAPPRIVSAQCNNITIRWDAFNELDNIGQGPIYEYRVEVHLNLTEGSSTVSWQSVGTLRHVNNKLTYTISALGNVLEPDKDYNFRVNTVADNFGKPNVQFTPGPISEMVNNPCTPITTMEPTPPPVSRKVFETLEAFSNDAAIRLTWTVLPKYAQFEYNLTIAVQLLGNGNCDEAGAPEENLGPYPITASPQLIGVETWSKYSFTVTAQALSVDVSEVRTLTVTSSPVAPTVAVSGLNFTGITAGGAIVTWTSIPCNHRKGFRGGYDLEVTAAGVAPMRYDITDVTANRYDLTGLPAFTDFNVRIRYKNEIGSGPYVSQVFKTLEGVPTAVQIASTTSTSTTITVTFDPPIKTNGVLASYTVTLSMTSDFNETESRTEQARVGLRSIIVGRLQPDTLYYLKMAASTGAGLGQYGSTTSRRTLEAPPLADDIALQLESRTVDCLVLRWEPPQNRADDIQSYELKVRMANADQTTPSISVNLPGGDTSYRQCDLKPSSLYIVTITGLDSGQAVVSSITENFSTAHGTPPQPRAPTFVRSSFTNVTVSIEPVVSLYVPITAYRLYVLMLTNQNRNQ</sequence>
<feature type="domain" description="Fibronectin type-III" evidence="1">
    <location>
        <begin position="375"/>
        <end position="468"/>
    </location>
</feature>
<dbReference type="SUPFAM" id="SSF57184">
    <property type="entry name" value="Growth factor receptor domain"/>
    <property type="match status" value="1"/>
</dbReference>
<accession>A0A3S0ZSJ7</accession>
<dbReference type="InterPro" id="IPR009030">
    <property type="entry name" value="Growth_fac_rcpt_cys_sf"/>
</dbReference>